<reference evidence="1" key="1">
    <citation type="journal article" date="2024" name="Gigascience">
        <title>Chromosome-level genome of the poultry shaft louse Menopon gallinae provides insight into the host-switching and adaptive evolution of parasitic lice.</title>
        <authorList>
            <person name="Xu Y."/>
            <person name="Ma L."/>
            <person name="Liu S."/>
            <person name="Liang Y."/>
            <person name="Liu Q."/>
            <person name="He Z."/>
            <person name="Tian L."/>
            <person name="Duan Y."/>
            <person name="Cai W."/>
            <person name="Li H."/>
            <person name="Song F."/>
        </authorList>
    </citation>
    <scope>NUCLEOTIDE SEQUENCE</scope>
    <source>
        <strain evidence="1">Cailab_2023a</strain>
    </source>
</reference>
<sequence>MELEHLIILREIYIQNLPHLIKSSGLRIIRWSRKLLKIFKEYLEVACNHSDVETMNYCLRGLEIYLQNSQPVMSLYSNFILFMLLKTLYSLLNMTESTIQKRNKELIIQCSSVIFDQFPLEEKEKLKRDLFEKMGDLNHSKFFTVLSSLIC</sequence>
<gene>
    <name evidence="1" type="ORF">PYX00_008790</name>
</gene>
<protein>
    <submittedName>
        <fullName evidence="1">Uncharacterized protein</fullName>
    </submittedName>
</protein>
<comment type="caution">
    <text evidence="1">The sequence shown here is derived from an EMBL/GenBank/DDBJ whole genome shotgun (WGS) entry which is preliminary data.</text>
</comment>
<name>A0AAW2HQB6_9NEOP</name>
<proteinExistence type="predicted"/>
<dbReference type="AlphaFoldDB" id="A0AAW2HQB6"/>
<organism evidence="1">
    <name type="scientific">Menopon gallinae</name>
    <name type="common">poultry shaft louse</name>
    <dbReference type="NCBI Taxonomy" id="328185"/>
    <lineage>
        <taxon>Eukaryota</taxon>
        <taxon>Metazoa</taxon>
        <taxon>Ecdysozoa</taxon>
        <taxon>Arthropoda</taxon>
        <taxon>Hexapoda</taxon>
        <taxon>Insecta</taxon>
        <taxon>Pterygota</taxon>
        <taxon>Neoptera</taxon>
        <taxon>Paraneoptera</taxon>
        <taxon>Psocodea</taxon>
        <taxon>Troctomorpha</taxon>
        <taxon>Phthiraptera</taxon>
        <taxon>Amblycera</taxon>
        <taxon>Menoponidae</taxon>
        <taxon>Menopon</taxon>
    </lineage>
</organism>
<accession>A0AAW2HQB6</accession>
<evidence type="ECO:0000313" key="1">
    <source>
        <dbReference type="EMBL" id="KAL0271806.1"/>
    </source>
</evidence>
<dbReference type="EMBL" id="JARGDH010000004">
    <property type="protein sequence ID" value="KAL0271806.1"/>
    <property type="molecule type" value="Genomic_DNA"/>
</dbReference>